<feature type="domain" description="Methyltransferase" evidence="3">
    <location>
        <begin position="86"/>
        <end position="182"/>
    </location>
</feature>
<dbReference type="CDD" id="cd02440">
    <property type="entry name" value="AdoMet_MTases"/>
    <property type="match status" value="1"/>
</dbReference>
<evidence type="ECO:0000256" key="2">
    <source>
        <dbReference type="SAM" id="SignalP"/>
    </source>
</evidence>
<keyword evidence="2" id="KW-0732">Signal</keyword>
<gene>
    <name evidence="4" type="primary">rebM_2</name>
    <name evidence="4" type="ORF">Pr1d_44980</name>
</gene>
<dbReference type="SUPFAM" id="SSF53335">
    <property type="entry name" value="S-adenosyl-L-methionine-dependent methyltransferases"/>
    <property type="match status" value="1"/>
</dbReference>
<dbReference type="EC" id="2.1.1.164" evidence="4"/>
<evidence type="ECO:0000259" key="3">
    <source>
        <dbReference type="Pfam" id="PF13649"/>
    </source>
</evidence>
<keyword evidence="4" id="KW-0489">Methyltransferase</keyword>
<dbReference type="GO" id="GO:0032259">
    <property type="term" value="P:methylation"/>
    <property type="evidence" value="ECO:0007669"/>
    <property type="project" value="UniProtKB-KW"/>
</dbReference>
<keyword evidence="5" id="KW-1185">Reference proteome</keyword>
<dbReference type="KEGG" id="bgok:Pr1d_44980"/>
<dbReference type="Proteomes" id="UP000323917">
    <property type="component" value="Chromosome"/>
</dbReference>
<evidence type="ECO:0000313" key="5">
    <source>
        <dbReference type="Proteomes" id="UP000323917"/>
    </source>
</evidence>
<dbReference type="EMBL" id="CP042913">
    <property type="protein sequence ID" value="QEG37157.1"/>
    <property type="molecule type" value="Genomic_DNA"/>
</dbReference>
<sequence length="242" mass="26859" precursor="true">MIAHRLALRFAFALTLLTICASKGSCQAVAPPAESSSVKPGINDAFLDPELDVDEWVARFEVESREIFRARDKIVTLLNLTAGDRIADIGAGTGLFVEPFAKAVGPTGQVLAIDIAPAFIERINQIAEANGLLNVTPVLGGQDNVRLPPESIDKALICDTYHHFEHPRDSLASIQRALKHGGELVVIDFERIPGVSREWTLDHVRDGKGVFRREIEQAGFEFVEEIPIEQFEENYFLRFRKP</sequence>
<accession>A0A5B9QDK5</accession>
<proteinExistence type="predicted"/>
<keyword evidence="1 4" id="KW-0808">Transferase</keyword>
<protein>
    <submittedName>
        <fullName evidence="4">Demethylrebeccamycin-D-glucose O-methyltransferase</fullName>
        <ecNumber evidence="4">2.1.1.164</ecNumber>
    </submittedName>
</protein>
<dbReference type="AlphaFoldDB" id="A0A5B9QDK5"/>
<dbReference type="GO" id="GO:0102082">
    <property type="term" value="F:demethylrebeccamycin--D-glucose O-methyltransferase activity"/>
    <property type="evidence" value="ECO:0007669"/>
    <property type="project" value="UniProtKB-EC"/>
</dbReference>
<evidence type="ECO:0000256" key="1">
    <source>
        <dbReference type="ARBA" id="ARBA00022679"/>
    </source>
</evidence>
<feature type="signal peptide" evidence="2">
    <location>
        <begin position="1"/>
        <end position="28"/>
    </location>
</feature>
<name>A0A5B9QDK5_9BACT</name>
<evidence type="ECO:0000313" key="4">
    <source>
        <dbReference type="EMBL" id="QEG37157.1"/>
    </source>
</evidence>
<dbReference type="InterPro" id="IPR029063">
    <property type="entry name" value="SAM-dependent_MTases_sf"/>
</dbReference>
<organism evidence="4 5">
    <name type="scientific">Bythopirellula goksoeyrii</name>
    <dbReference type="NCBI Taxonomy" id="1400387"/>
    <lineage>
        <taxon>Bacteria</taxon>
        <taxon>Pseudomonadati</taxon>
        <taxon>Planctomycetota</taxon>
        <taxon>Planctomycetia</taxon>
        <taxon>Pirellulales</taxon>
        <taxon>Lacipirellulaceae</taxon>
        <taxon>Bythopirellula</taxon>
    </lineage>
</organism>
<dbReference type="OrthoDB" id="9784101at2"/>
<dbReference type="Pfam" id="PF13649">
    <property type="entry name" value="Methyltransf_25"/>
    <property type="match status" value="1"/>
</dbReference>
<dbReference type="Gene3D" id="3.40.50.150">
    <property type="entry name" value="Vaccinia Virus protein VP39"/>
    <property type="match status" value="1"/>
</dbReference>
<dbReference type="InterPro" id="IPR041698">
    <property type="entry name" value="Methyltransf_25"/>
</dbReference>
<feature type="chain" id="PRO_5022957106" evidence="2">
    <location>
        <begin position="29"/>
        <end position="242"/>
    </location>
</feature>
<dbReference type="PANTHER" id="PTHR43861">
    <property type="entry name" value="TRANS-ACONITATE 2-METHYLTRANSFERASE-RELATED"/>
    <property type="match status" value="1"/>
</dbReference>
<dbReference type="RefSeq" id="WP_148075432.1">
    <property type="nucleotide sequence ID" value="NZ_CP042913.1"/>
</dbReference>
<reference evidence="4 5" key="1">
    <citation type="submission" date="2019-08" db="EMBL/GenBank/DDBJ databases">
        <title>Deep-cultivation of Planctomycetes and their phenomic and genomic characterization uncovers novel biology.</title>
        <authorList>
            <person name="Wiegand S."/>
            <person name="Jogler M."/>
            <person name="Boedeker C."/>
            <person name="Pinto D."/>
            <person name="Vollmers J."/>
            <person name="Rivas-Marin E."/>
            <person name="Kohn T."/>
            <person name="Peeters S.H."/>
            <person name="Heuer A."/>
            <person name="Rast P."/>
            <person name="Oberbeckmann S."/>
            <person name="Bunk B."/>
            <person name="Jeske O."/>
            <person name="Meyerdierks A."/>
            <person name="Storesund J.E."/>
            <person name="Kallscheuer N."/>
            <person name="Luecker S."/>
            <person name="Lage O.M."/>
            <person name="Pohl T."/>
            <person name="Merkel B.J."/>
            <person name="Hornburger P."/>
            <person name="Mueller R.-W."/>
            <person name="Bruemmer F."/>
            <person name="Labrenz M."/>
            <person name="Spormann A.M."/>
            <person name="Op den Camp H."/>
            <person name="Overmann J."/>
            <person name="Amann R."/>
            <person name="Jetten M.S.M."/>
            <person name="Mascher T."/>
            <person name="Medema M.H."/>
            <person name="Devos D.P."/>
            <person name="Kaster A.-K."/>
            <person name="Ovreas L."/>
            <person name="Rohde M."/>
            <person name="Galperin M.Y."/>
            <person name="Jogler C."/>
        </authorList>
    </citation>
    <scope>NUCLEOTIDE SEQUENCE [LARGE SCALE GENOMIC DNA]</scope>
    <source>
        <strain evidence="4 5">Pr1d</strain>
    </source>
</reference>